<proteinExistence type="predicted"/>
<dbReference type="Proteomes" id="UP000267448">
    <property type="component" value="Unassembled WGS sequence"/>
</dbReference>
<keyword evidence="1" id="KW-0732">Signal</keyword>
<dbReference type="RefSeq" id="WP_126520335.1">
    <property type="nucleotide sequence ID" value="NZ_RXNU01000005.1"/>
</dbReference>
<dbReference type="OrthoDB" id="7068235at2"/>
<evidence type="ECO:0000313" key="3">
    <source>
        <dbReference type="Proteomes" id="UP000267448"/>
    </source>
</evidence>
<evidence type="ECO:0008006" key="4">
    <source>
        <dbReference type="Google" id="ProtNLM"/>
    </source>
</evidence>
<feature type="chain" id="PRO_5018786124" description="DUF1236 domain-containing protein" evidence="1">
    <location>
        <begin position="26"/>
        <end position="171"/>
    </location>
</feature>
<dbReference type="EMBL" id="RXNU01000005">
    <property type="protein sequence ID" value="RTR38719.1"/>
    <property type="molecule type" value="Genomic_DNA"/>
</dbReference>
<gene>
    <name evidence="2" type="ORF">EKG38_11125</name>
</gene>
<sequence length="171" mass="18545">MSTLTTIRNAILLLTLTGATGSVMAHPNHVVPAKASPYKASVHVKKVVVKPGHRPVHKAPKHRSYHHKHLPASASFIVISGISYAIVDNAYYKRNGDQYIYIQQPPVTVQTSVNEASMELTSESITGSIVDLLPANTTTVTVNGVTFYVDGSDWYAPIAGTPRFVIVEPQL</sequence>
<organism evidence="2 3">
    <name type="scientific">Shewanella canadensis</name>
    <dbReference type="NCBI Taxonomy" id="271096"/>
    <lineage>
        <taxon>Bacteria</taxon>
        <taxon>Pseudomonadati</taxon>
        <taxon>Pseudomonadota</taxon>
        <taxon>Gammaproteobacteria</taxon>
        <taxon>Alteromonadales</taxon>
        <taxon>Shewanellaceae</taxon>
        <taxon>Shewanella</taxon>
    </lineage>
</organism>
<reference evidence="2 3" key="1">
    <citation type="submission" date="2018-12" db="EMBL/GenBank/DDBJ databases">
        <authorList>
            <person name="Yu L."/>
        </authorList>
    </citation>
    <scope>NUCLEOTIDE SEQUENCE [LARGE SCALE GENOMIC DNA]</scope>
    <source>
        <strain evidence="2 3">HAW-EB2</strain>
    </source>
</reference>
<feature type="signal peptide" evidence="1">
    <location>
        <begin position="1"/>
        <end position="25"/>
    </location>
</feature>
<dbReference type="AlphaFoldDB" id="A0A3S0KVQ0"/>
<protein>
    <recommendedName>
        <fullName evidence="4">DUF1236 domain-containing protein</fullName>
    </recommendedName>
</protein>
<evidence type="ECO:0000313" key="2">
    <source>
        <dbReference type="EMBL" id="RTR38719.1"/>
    </source>
</evidence>
<name>A0A3S0KVQ0_9GAMM</name>
<keyword evidence="3" id="KW-1185">Reference proteome</keyword>
<comment type="caution">
    <text evidence="2">The sequence shown here is derived from an EMBL/GenBank/DDBJ whole genome shotgun (WGS) entry which is preliminary data.</text>
</comment>
<accession>A0A3S0KVQ0</accession>
<evidence type="ECO:0000256" key="1">
    <source>
        <dbReference type="SAM" id="SignalP"/>
    </source>
</evidence>